<comment type="caution">
    <text evidence="2">The sequence shown here is derived from an EMBL/GenBank/DDBJ whole genome shotgun (WGS) entry which is preliminary data.</text>
</comment>
<protein>
    <submittedName>
        <fullName evidence="2">DUF4158 domain-containing protein</fullName>
    </submittedName>
</protein>
<dbReference type="Proteomes" id="UP001597368">
    <property type="component" value="Unassembled WGS sequence"/>
</dbReference>
<evidence type="ECO:0000313" key="3">
    <source>
        <dbReference type="Proteomes" id="UP001597368"/>
    </source>
</evidence>
<name>A0ABW4T9M4_9ACTN</name>
<dbReference type="RefSeq" id="WP_379580827.1">
    <property type="nucleotide sequence ID" value="NZ_JBHUFV010000073.1"/>
</dbReference>
<evidence type="ECO:0000313" key="2">
    <source>
        <dbReference type="EMBL" id="MFD1938733.1"/>
    </source>
</evidence>
<gene>
    <name evidence="2" type="ORF">ACFSKW_45455</name>
</gene>
<evidence type="ECO:0000259" key="1">
    <source>
        <dbReference type="Pfam" id="PF13700"/>
    </source>
</evidence>
<feature type="domain" description="DUF4158" evidence="1">
    <location>
        <begin position="3"/>
        <end position="103"/>
    </location>
</feature>
<sequence length="111" mass="12678">MVTSVERTAYRVFPRLGMTRELYLFYSPSAEEMARAREKTDTDEHLRAPTLALKILQRLGHFAKSREVPPVVVEHVRRCLELGEDVMRSRLGAEDRARIAAQVAPAQGLTW</sequence>
<reference evidence="3" key="1">
    <citation type="journal article" date="2019" name="Int. J. Syst. Evol. Microbiol.">
        <title>The Global Catalogue of Microorganisms (GCM) 10K type strain sequencing project: providing services to taxonomists for standard genome sequencing and annotation.</title>
        <authorList>
            <consortium name="The Broad Institute Genomics Platform"/>
            <consortium name="The Broad Institute Genome Sequencing Center for Infectious Disease"/>
            <person name="Wu L."/>
            <person name="Ma J."/>
        </authorList>
    </citation>
    <scope>NUCLEOTIDE SEQUENCE [LARGE SCALE GENOMIC DNA]</scope>
    <source>
        <strain evidence="3">ICMP 6774ER</strain>
    </source>
</reference>
<keyword evidence="3" id="KW-1185">Reference proteome</keyword>
<dbReference type="InterPro" id="IPR025296">
    <property type="entry name" value="DUF4158"/>
</dbReference>
<proteinExistence type="predicted"/>
<accession>A0ABW4T9M4</accession>
<organism evidence="2 3">
    <name type="scientific">Nonomuraea mangrovi</name>
    <dbReference type="NCBI Taxonomy" id="2316207"/>
    <lineage>
        <taxon>Bacteria</taxon>
        <taxon>Bacillati</taxon>
        <taxon>Actinomycetota</taxon>
        <taxon>Actinomycetes</taxon>
        <taxon>Streptosporangiales</taxon>
        <taxon>Streptosporangiaceae</taxon>
        <taxon>Nonomuraea</taxon>
    </lineage>
</organism>
<dbReference type="Pfam" id="PF13700">
    <property type="entry name" value="DUF4158"/>
    <property type="match status" value="1"/>
</dbReference>
<dbReference type="EMBL" id="JBHUFV010000073">
    <property type="protein sequence ID" value="MFD1938733.1"/>
    <property type="molecule type" value="Genomic_DNA"/>
</dbReference>